<dbReference type="EC" id="2.4.-.-" evidence="4"/>
<evidence type="ECO:0000259" key="2">
    <source>
        <dbReference type="Pfam" id="PF00534"/>
    </source>
</evidence>
<sequence length="708" mass="81073">MKIVYDNRWSGAHGIGRFSSEIRSRLAGDIVDITAKDPISLRGLLALEIQSIFKKIEGEYIFFSPGYTPPVFWNSDLIFTIHDLIHLEVEEEKSNFKSFYYQKVVLPATRRAKKVVTVSEFSKKQIIKWSKIPPEKIEVVYNGVSKEYNPQVKPYLPGYPYILYVGNRKPHKNIPRLISAFVEISKIYPELRLILSGEPDLDTKHLLLYHGIYERVIFSGYIEEKHLPSLYKGAKALVLVSLYEGFGLPVIEAMACGTPVVTSCTTSLPEVAGDAAIFVDPLSVESIVNGLRHVLSDEVKQGEIISKGFENIKRFDWHNTSNNIQNIILNSSNKRDLNYNTPVKIFVQLAYGQDSIKWEEKFKSGKVPDKVPYGYHYAESESAKLKFSHDKPEPKILKLFRKALTRLLGTDLIHIWRHKAEYIWADIIWTHTERENLAALLLISSLPKNQKPKIISQSVWLMDRWDKLPLFKRIIYRKLLGKSDILTFHSNLNAKKAHLEKLNTTIQVVPFGISSESFPVTEIKSKDLENRPLKLLALGNDIHRDWLTLINAVKDLDQVTLKILTSKNINLDKVDNVEIINTAGQKEVLEYYAWADAIAIPLKENMHASGLTVMLEASAIGKPVLITYAGGLDEYFTDKEVTFIRIGNIEEWQKSIIRLRRNYTDFIKKAELAQKVLIEKKFTSYDYAMRHIEITNQILKITNKEGNS</sequence>
<feature type="domain" description="Glycosyl transferase family 1" evidence="2">
    <location>
        <begin position="570"/>
        <end position="663"/>
    </location>
</feature>
<keyword evidence="5" id="KW-1185">Reference proteome</keyword>
<dbReference type="Proteomes" id="UP001595979">
    <property type="component" value="Unassembled WGS sequence"/>
</dbReference>
<gene>
    <name evidence="4" type="ORF">ACFPQ6_02885</name>
</gene>
<evidence type="ECO:0000256" key="1">
    <source>
        <dbReference type="ARBA" id="ARBA00022679"/>
    </source>
</evidence>
<feature type="domain" description="Glycosyl transferase family 1" evidence="2">
    <location>
        <begin position="157"/>
        <end position="306"/>
    </location>
</feature>
<dbReference type="PANTHER" id="PTHR46401:SF2">
    <property type="entry name" value="GLYCOSYLTRANSFERASE WBBK-RELATED"/>
    <property type="match status" value="1"/>
</dbReference>
<evidence type="ECO:0000313" key="4">
    <source>
        <dbReference type="EMBL" id="MFC5847245.1"/>
    </source>
</evidence>
<dbReference type="EMBL" id="JBHSOH010000004">
    <property type="protein sequence ID" value="MFC5847245.1"/>
    <property type="molecule type" value="Genomic_DNA"/>
</dbReference>
<proteinExistence type="predicted"/>
<evidence type="ECO:0000313" key="5">
    <source>
        <dbReference type="Proteomes" id="UP001595979"/>
    </source>
</evidence>
<dbReference type="SUPFAM" id="SSF53756">
    <property type="entry name" value="UDP-Glycosyltransferase/glycogen phosphorylase"/>
    <property type="match status" value="2"/>
</dbReference>
<reference evidence="5" key="1">
    <citation type="journal article" date="2019" name="Int. J. Syst. Evol. Microbiol.">
        <title>The Global Catalogue of Microorganisms (GCM) 10K type strain sequencing project: providing services to taxonomists for standard genome sequencing and annotation.</title>
        <authorList>
            <consortium name="The Broad Institute Genomics Platform"/>
            <consortium name="The Broad Institute Genome Sequencing Center for Infectious Disease"/>
            <person name="Wu L."/>
            <person name="Ma J."/>
        </authorList>
    </citation>
    <scope>NUCLEOTIDE SEQUENCE [LARGE SCALE GENOMIC DNA]</scope>
    <source>
        <strain evidence="5">CGMCC 1.15053</strain>
    </source>
</reference>
<comment type="caution">
    <text evidence="4">The sequence shown here is derived from an EMBL/GenBank/DDBJ whole genome shotgun (WGS) entry which is preliminary data.</text>
</comment>
<dbReference type="CDD" id="cd03809">
    <property type="entry name" value="GT4_MtfB-like"/>
    <property type="match status" value="1"/>
</dbReference>
<dbReference type="GO" id="GO:0016757">
    <property type="term" value="F:glycosyltransferase activity"/>
    <property type="evidence" value="ECO:0007669"/>
    <property type="project" value="UniProtKB-KW"/>
</dbReference>
<protein>
    <submittedName>
        <fullName evidence="4">Glycosyltransferase</fullName>
        <ecNumber evidence="4">2.4.-.-</ecNumber>
    </submittedName>
</protein>
<name>A0ABW1DG96_9DEIO</name>
<dbReference type="InterPro" id="IPR028098">
    <property type="entry name" value="Glyco_trans_4-like_N"/>
</dbReference>
<feature type="domain" description="Glycosyltransferase subfamily 4-like N-terminal" evidence="3">
    <location>
        <begin position="77"/>
        <end position="146"/>
    </location>
</feature>
<keyword evidence="4" id="KW-0328">Glycosyltransferase</keyword>
<dbReference type="Pfam" id="PF00534">
    <property type="entry name" value="Glycos_transf_1"/>
    <property type="match status" value="2"/>
</dbReference>
<accession>A0ABW1DG96</accession>
<dbReference type="RefSeq" id="WP_380046222.1">
    <property type="nucleotide sequence ID" value="NZ_JBHSOH010000004.1"/>
</dbReference>
<dbReference type="Gene3D" id="3.40.50.2000">
    <property type="entry name" value="Glycogen Phosphorylase B"/>
    <property type="match status" value="4"/>
</dbReference>
<evidence type="ECO:0000259" key="3">
    <source>
        <dbReference type="Pfam" id="PF13439"/>
    </source>
</evidence>
<keyword evidence="1 4" id="KW-0808">Transferase</keyword>
<organism evidence="4 5">
    <name type="scientific">Deinococcus petrolearius</name>
    <dbReference type="NCBI Taxonomy" id="1751295"/>
    <lineage>
        <taxon>Bacteria</taxon>
        <taxon>Thermotogati</taxon>
        <taxon>Deinococcota</taxon>
        <taxon>Deinococci</taxon>
        <taxon>Deinococcales</taxon>
        <taxon>Deinococcaceae</taxon>
        <taxon>Deinococcus</taxon>
    </lineage>
</organism>
<dbReference type="Pfam" id="PF13439">
    <property type="entry name" value="Glyco_transf_4"/>
    <property type="match status" value="1"/>
</dbReference>
<dbReference type="InterPro" id="IPR001296">
    <property type="entry name" value="Glyco_trans_1"/>
</dbReference>
<dbReference type="PANTHER" id="PTHR46401">
    <property type="entry name" value="GLYCOSYLTRANSFERASE WBBK-RELATED"/>
    <property type="match status" value="1"/>
</dbReference>